<name>A0A8H7D476_9AGAR</name>
<evidence type="ECO:0000313" key="3">
    <source>
        <dbReference type="Proteomes" id="UP000620124"/>
    </source>
</evidence>
<keyword evidence="3" id="KW-1185">Reference proteome</keyword>
<feature type="region of interest" description="Disordered" evidence="1">
    <location>
        <begin position="141"/>
        <end position="163"/>
    </location>
</feature>
<organism evidence="2 3">
    <name type="scientific">Mycena venus</name>
    <dbReference type="NCBI Taxonomy" id="2733690"/>
    <lineage>
        <taxon>Eukaryota</taxon>
        <taxon>Fungi</taxon>
        <taxon>Dikarya</taxon>
        <taxon>Basidiomycota</taxon>
        <taxon>Agaricomycotina</taxon>
        <taxon>Agaricomycetes</taxon>
        <taxon>Agaricomycetidae</taxon>
        <taxon>Agaricales</taxon>
        <taxon>Marasmiineae</taxon>
        <taxon>Mycenaceae</taxon>
        <taxon>Mycena</taxon>
    </lineage>
</organism>
<sequence length="359" mass="39868">MSFLFFPPCDRDVLSFHRASCRALTSLQPPLSRDAATPTIRATYLRNAAYDVGAIRVRRGWGWLKVVSVMQRMSEFAARYSMAWMVDDTKYLERTPLCNRSREVRRGGRRVDISRERRTAWVVPILALSFLYSVLVLPPRLPSRPSRSSANIPSPPRSGSQFANRTMTWAPASTRRLGLIVHWLSRDVSCGLQLTLNLGLDTASVTDLVFYHPVRQGSRDSQTPRILNPSHSASAASLKRDLCFSPGTLTLPIPLHCATLLPPDTSTSLPYTSLFPISVPSRPLFALNCPSAFISRSTLHSSTTPYRSPSVRPSASPFSLDLSHPHPFSLDRPPPLTCSSILLRNAFHLPIAPPLARTS</sequence>
<comment type="caution">
    <text evidence="2">The sequence shown here is derived from an EMBL/GenBank/DDBJ whole genome shotgun (WGS) entry which is preliminary data.</text>
</comment>
<dbReference type="AlphaFoldDB" id="A0A8H7D476"/>
<evidence type="ECO:0000313" key="2">
    <source>
        <dbReference type="EMBL" id="KAF7358153.1"/>
    </source>
</evidence>
<gene>
    <name evidence="2" type="ORF">MVEN_00863500</name>
</gene>
<protein>
    <submittedName>
        <fullName evidence="2">Uncharacterized protein</fullName>
    </submittedName>
</protein>
<dbReference type="Proteomes" id="UP000620124">
    <property type="component" value="Unassembled WGS sequence"/>
</dbReference>
<evidence type="ECO:0000256" key="1">
    <source>
        <dbReference type="SAM" id="MobiDB-lite"/>
    </source>
</evidence>
<proteinExistence type="predicted"/>
<reference evidence="2" key="1">
    <citation type="submission" date="2020-05" db="EMBL/GenBank/DDBJ databases">
        <title>Mycena genomes resolve the evolution of fungal bioluminescence.</title>
        <authorList>
            <person name="Tsai I.J."/>
        </authorList>
    </citation>
    <scope>NUCLEOTIDE SEQUENCE</scope>
    <source>
        <strain evidence="2">CCC161011</strain>
    </source>
</reference>
<dbReference type="EMBL" id="JACAZI010000006">
    <property type="protein sequence ID" value="KAF7358153.1"/>
    <property type="molecule type" value="Genomic_DNA"/>
</dbReference>
<accession>A0A8H7D476</accession>